<dbReference type="Gene3D" id="3.40.50.1110">
    <property type="entry name" value="SGNH hydrolase"/>
    <property type="match status" value="1"/>
</dbReference>
<accession>A0ABT6BLH9</accession>
<dbReference type="PROSITE" id="PS51257">
    <property type="entry name" value="PROKAR_LIPOPROTEIN"/>
    <property type="match status" value="1"/>
</dbReference>
<dbReference type="Pfam" id="PF13472">
    <property type="entry name" value="Lipase_GDSL_2"/>
    <property type="match status" value="1"/>
</dbReference>
<keyword evidence="4" id="KW-1185">Reference proteome</keyword>
<dbReference type="Proteomes" id="UP001321344">
    <property type="component" value="Unassembled WGS sequence"/>
</dbReference>
<dbReference type="InterPro" id="IPR013830">
    <property type="entry name" value="SGNH_hydro"/>
</dbReference>
<evidence type="ECO:0000313" key="4">
    <source>
        <dbReference type="Proteomes" id="UP001321344"/>
    </source>
</evidence>
<dbReference type="InterPro" id="IPR036514">
    <property type="entry name" value="SGNH_hydro_sf"/>
</dbReference>
<reference evidence="3 4" key="1">
    <citation type="submission" date="2023-03" db="EMBL/GenBank/DDBJ databases">
        <title>Genome sequencing of Aquirufa.</title>
        <authorList>
            <person name="Pitt A."/>
            <person name="Hahn M.W."/>
        </authorList>
    </citation>
    <scope>NUCLEOTIDE SEQUENCE [LARGE SCALE GENOMIC DNA]</scope>
    <source>
        <strain evidence="3 4">WAEICH-18A</strain>
    </source>
</reference>
<evidence type="ECO:0000256" key="1">
    <source>
        <dbReference type="SAM" id="SignalP"/>
    </source>
</evidence>
<dbReference type="RefSeq" id="WP_223142626.1">
    <property type="nucleotide sequence ID" value="NZ_CBCSDE010000002.1"/>
</dbReference>
<sequence>MKFCVFLFLVVLSFSCQKAIESEIVLPQRMIVQKDSVGISWLALGDSYTIGQGVNPSERFPKQALELLKMKFIQTKRLTYLAKTGWTSADLLSSMGEQNVEGHNFVSLLIGVNDQYQGIDTSAYRKNFTNILNRSIELAGGDQGRVFVLSIPDYSLTPIGRQLDTLKIRRELDWFNGINKQIALQNKCIYLDITELGRAAKNYPDWVAQDGLHPSGLAYSKWAELIYANYLIY</sequence>
<organism evidence="3 4">
    <name type="scientific">Aquirufa aurantiipilula</name>
    <dbReference type="NCBI Taxonomy" id="2696561"/>
    <lineage>
        <taxon>Bacteria</taxon>
        <taxon>Pseudomonadati</taxon>
        <taxon>Bacteroidota</taxon>
        <taxon>Cytophagia</taxon>
        <taxon>Cytophagales</taxon>
        <taxon>Flectobacillaceae</taxon>
        <taxon>Aquirufa</taxon>
    </lineage>
</organism>
<proteinExistence type="predicted"/>
<evidence type="ECO:0000259" key="2">
    <source>
        <dbReference type="Pfam" id="PF13472"/>
    </source>
</evidence>
<evidence type="ECO:0000313" key="3">
    <source>
        <dbReference type="EMBL" id="MDF5691344.1"/>
    </source>
</evidence>
<feature type="chain" id="PRO_5046980737" evidence="1">
    <location>
        <begin position="20"/>
        <end position="233"/>
    </location>
</feature>
<dbReference type="EMBL" id="JARJOW010000007">
    <property type="protein sequence ID" value="MDF5691344.1"/>
    <property type="molecule type" value="Genomic_DNA"/>
</dbReference>
<keyword evidence="1" id="KW-0732">Signal</keyword>
<feature type="signal peptide" evidence="1">
    <location>
        <begin position="1"/>
        <end position="19"/>
    </location>
</feature>
<comment type="caution">
    <text evidence="3">The sequence shown here is derived from an EMBL/GenBank/DDBJ whole genome shotgun (WGS) entry which is preliminary data.</text>
</comment>
<feature type="domain" description="SGNH hydrolase-type esterase" evidence="2">
    <location>
        <begin position="43"/>
        <end position="219"/>
    </location>
</feature>
<name>A0ABT6BLH9_9BACT</name>
<dbReference type="SUPFAM" id="SSF52266">
    <property type="entry name" value="SGNH hydrolase"/>
    <property type="match status" value="1"/>
</dbReference>
<protein>
    <submittedName>
        <fullName evidence="3">GDSL-type esterase/lipase family protein</fullName>
    </submittedName>
</protein>
<gene>
    <name evidence="3" type="ORF">PQG43_10745</name>
</gene>